<feature type="non-terminal residue" evidence="5">
    <location>
        <position position="1"/>
    </location>
</feature>
<dbReference type="SUPFAM" id="SSF49854">
    <property type="entry name" value="Spermadhesin, CUB domain"/>
    <property type="match status" value="1"/>
</dbReference>
<reference evidence="5" key="2">
    <citation type="journal article" date="2017" name="J. Med. Entomol.">
        <title>Transcriptome Analysis of the Triatoma infestans (Hemiptera: Reduviidae) Integument.</title>
        <authorList>
            <person name="Calderon-Fernandez G.M."/>
            <person name="Moriconi D.E."/>
            <person name="Dulbecco A.B."/>
            <person name="Juarez M.P."/>
        </authorList>
    </citation>
    <scope>NUCLEOTIDE SEQUENCE</scope>
    <source>
        <strain evidence="5">Int1</strain>
        <tissue evidence="5">Integument</tissue>
    </source>
</reference>
<dbReference type="CDD" id="cd00041">
    <property type="entry name" value="CUB"/>
    <property type="match status" value="1"/>
</dbReference>
<evidence type="ECO:0000256" key="2">
    <source>
        <dbReference type="ARBA" id="ARBA00023157"/>
    </source>
</evidence>
<dbReference type="AlphaFoldDB" id="A0A161MJQ2"/>
<dbReference type="EMBL" id="GEMB01000864">
    <property type="protein sequence ID" value="JAS02276.1"/>
    <property type="molecule type" value="Transcribed_RNA"/>
</dbReference>
<sequence>TDKNGTVYLTDLFRTEISLYCQWEYRSRLNFQATFTILIKANISTEKRLNEDCGMSKNTITVTDGSRSNLIDEFCKTTESNKPYIISTPHPVVVIYAMKSSSILGTNNKYIDFNFAYKVNQCGGILDSKTEYFVSPHYPQSYASNLDCIWLVIFDEESIIKVTFNSFDLEIDCDNDYLAVHNGESARAPLIGKYCGNIPPPNLISNSNKLWFSFHSNDQLQSKGFNISLTPMQEG</sequence>
<proteinExistence type="predicted"/>
<evidence type="ECO:0000259" key="4">
    <source>
        <dbReference type="PROSITE" id="PS01180"/>
    </source>
</evidence>
<reference evidence="5" key="1">
    <citation type="submission" date="2016-04" db="EMBL/GenBank/DDBJ databases">
        <authorList>
            <person name="Calderon-Fernandez G.M.Sr."/>
        </authorList>
    </citation>
    <scope>NUCLEOTIDE SEQUENCE</scope>
    <source>
        <strain evidence="5">Int1</strain>
        <tissue evidence="5">Integument</tissue>
    </source>
</reference>
<comment type="caution">
    <text evidence="3">Lacks conserved residue(s) required for the propagation of feature annotation.</text>
</comment>
<dbReference type="FunFam" id="2.60.120.290:FF:000018">
    <property type="entry name" value="cubilin"/>
    <property type="match status" value="1"/>
</dbReference>
<dbReference type="PROSITE" id="PS01180">
    <property type="entry name" value="CUB"/>
    <property type="match status" value="1"/>
</dbReference>
<dbReference type="Pfam" id="PF00431">
    <property type="entry name" value="CUB"/>
    <property type="match status" value="1"/>
</dbReference>
<keyword evidence="2" id="KW-1015">Disulfide bond</keyword>
<keyword evidence="1" id="KW-0677">Repeat</keyword>
<accession>A0A161MJQ2</accession>
<dbReference type="InterPro" id="IPR000859">
    <property type="entry name" value="CUB_dom"/>
</dbReference>
<protein>
    <submittedName>
        <fullName evidence="5">Cubilin</fullName>
    </submittedName>
</protein>
<feature type="non-terminal residue" evidence="5">
    <location>
        <position position="235"/>
    </location>
</feature>
<dbReference type="SMART" id="SM00042">
    <property type="entry name" value="CUB"/>
    <property type="match status" value="1"/>
</dbReference>
<dbReference type="PANTHER" id="PTHR24251">
    <property type="entry name" value="OVOCHYMASE-RELATED"/>
    <property type="match status" value="1"/>
</dbReference>
<name>A0A161MJQ2_TRIIF</name>
<dbReference type="InterPro" id="IPR035914">
    <property type="entry name" value="Sperma_CUB_dom_sf"/>
</dbReference>
<evidence type="ECO:0000313" key="5">
    <source>
        <dbReference type="EMBL" id="JAS02276.1"/>
    </source>
</evidence>
<feature type="domain" description="CUB" evidence="4">
    <location>
        <begin position="122"/>
        <end position="232"/>
    </location>
</feature>
<evidence type="ECO:0000256" key="1">
    <source>
        <dbReference type="ARBA" id="ARBA00022737"/>
    </source>
</evidence>
<evidence type="ECO:0000256" key="3">
    <source>
        <dbReference type="PROSITE-ProRule" id="PRU00059"/>
    </source>
</evidence>
<organism evidence="5">
    <name type="scientific">Triatoma infestans</name>
    <name type="common">Assassin bug</name>
    <dbReference type="NCBI Taxonomy" id="30076"/>
    <lineage>
        <taxon>Eukaryota</taxon>
        <taxon>Metazoa</taxon>
        <taxon>Ecdysozoa</taxon>
        <taxon>Arthropoda</taxon>
        <taxon>Hexapoda</taxon>
        <taxon>Insecta</taxon>
        <taxon>Pterygota</taxon>
        <taxon>Neoptera</taxon>
        <taxon>Paraneoptera</taxon>
        <taxon>Hemiptera</taxon>
        <taxon>Heteroptera</taxon>
        <taxon>Panheteroptera</taxon>
        <taxon>Cimicomorpha</taxon>
        <taxon>Reduviidae</taxon>
        <taxon>Triatominae</taxon>
        <taxon>Triatoma</taxon>
    </lineage>
</organism>
<dbReference type="Gene3D" id="2.60.120.290">
    <property type="entry name" value="Spermadhesin, CUB domain"/>
    <property type="match status" value="1"/>
</dbReference>